<feature type="region of interest" description="Disordered" evidence="1">
    <location>
        <begin position="43"/>
        <end position="67"/>
    </location>
</feature>
<gene>
    <name evidence="2" type="ORF">RFULGI_LOCUS8974</name>
</gene>
<feature type="compositionally biased region" description="Polar residues" evidence="1">
    <location>
        <begin position="56"/>
        <end position="67"/>
    </location>
</feature>
<evidence type="ECO:0000256" key="1">
    <source>
        <dbReference type="SAM" id="MobiDB-lite"/>
    </source>
</evidence>
<dbReference type="AlphaFoldDB" id="A0A9N9H7B4"/>
<name>A0A9N9H7B4_9GLOM</name>
<protein>
    <submittedName>
        <fullName evidence="2">14585_t:CDS:1</fullName>
    </submittedName>
</protein>
<dbReference type="EMBL" id="CAJVPZ010015227">
    <property type="protein sequence ID" value="CAG8664282.1"/>
    <property type="molecule type" value="Genomic_DNA"/>
</dbReference>
<proteinExistence type="predicted"/>
<feature type="non-terminal residue" evidence="2">
    <location>
        <position position="67"/>
    </location>
</feature>
<keyword evidence="3" id="KW-1185">Reference proteome</keyword>
<reference evidence="2" key="1">
    <citation type="submission" date="2021-06" db="EMBL/GenBank/DDBJ databases">
        <authorList>
            <person name="Kallberg Y."/>
            <person name="Tangrot J."/>
            <person name="Rosling A."/>
        </authorList>
    </citation>
    <scope>NUCLEOTIDE SEQUENCE</scope>
    <source>
        <strain evidence="2">IN212</strain>
    </source>
</reference>
<organism evidence="2 3">
    <name type="scientific">Racocetra fulgida</name>
    <dbReference type="NCBI Taxonomy" id="60492"/>
    <lineage>
        <taxon>Eukaryota</taxon>
        <taxon>Fungi</taxon>
        <taxon>Fungi incertae sedis</taxon>
        <taxon>Mucoromycota</taxon>
        <taxon>Glomeromycotina</taxon>
        <taxon>Glomeromycetes</taxon>
        <taxon>Diversisporales</taxon>
        <taxon>Gigasporaceae</taxon>
        <taxon>Racocetra</taxon>
    </lineage>
</organism>
<sequence>MIYEERAEEKVDKVGLSAKPRPLAILSLEAGLAGVQKHTLTKNLFSSKQEKRALAQRQTGPNPWQAK</sequence>
<evidence type="ECO:0000313" key="2">
    <source>
        <dbReference type="EMBL" id="CAG8664282.1"/>
    </source>
</evidence>
<evidence type="ECO:0000313" key="3">
    <source>
        <dbReference type="Proteomes" id="UP000789396"/>
    </source>
</evidence>
<comment type="caution">
    <text evidence="2">The sequence shown here is derived from an EMBL/GenBank/DDBJ whole genome shotgun (WGS) entry which is preliminary data.</text>
</comment>
<accession>A0A9N9H7B4</accession>
<dbReference type="Proteomes" id="UP000789396">
    <property type="component" value="Unassembled WGS sequence"/>
</dbReference>